<dbReference type="RefSeq" id="WP_380606181.1">
    <property type="nucleotide sequence ID" value="NZ_JBHSDU010000015.1"/>
</dbReference>
<dbReference type="InterPro" id="IPR039426">
    <property type="entry name" value="TonB-dep_rcpt-like"/>
</dbReference>
<evidence type="ECO:0000256" key="5">
    <source>
        <dbReference type="ARBA" id="ARBA00022692"/>
    </source>
</evidence>
<evidence type="ECO:0000256" key="3">
    <source>
        <dbReference type="ARBA" id="ARBA00022448"/>
    </source>
</evidence>
<evidence type="ECO:0000256" key="13">
    <source>
        <dbReference type="SAM" id="SignalP"/>
    </source>
</evidence>
<dbReference type="EMBL" id="JBHSDU010000015">
    <property type="protein sequence ID" value="MFC4314746.1"/>
    <property type="molecule type" value="Genomic_DNA"/>
</dbReference>
<dbReference type="InterPro" id="IPR012910">
    <property type="entry name" value="Plug_dom"/>
</dbReference>
<evidence type="ECO:0000256" key="2">
    <source>
        <dbReference type="ARBA" id="ARBA00008143"/>
    </source>
</evidence>
<protein>
    <submittedName>
        <fullName evidence="16">TonB-dependent receptor plug domain-containing protein</fullName>
    </submittedName>
</protein>
<evidence type="ECO:0000313" key="16">
    <source>
        <dbReference type="EMBL" id="MFC4314746.1"/>
    </source>
</evidence>
<keyword evidence="6 13" id="KW-0732">Signal</keyword>
<name>A0ABV8T4A6_9GAMM</name>
<dbReference type="PROSITE" id="PS00430">
    <property type="entry name" value="TONB_DEPENDENT_REC_1"/>
    <property type="match status" value="1"/>
</dbReference>
<feature type="signal peptide" evidence="13">
    <location>
        <begin position="1"/>
        <end position="24"/>
    </location>
</feature>
<dbReference type="InterPro" id="IPR037066">
    <property type="entry name" value="Plug_dom_sf"/>
</dbReference>
<evidence type="ECO:0000256" key="4">
    <source>
        <dbReference type="ARBA" id="ARBA00022452"/>
    </source>
</evidence>
<keyword evidence="7 12" id="KW-0798">TonB box</keyword>
<proteinExistence type="inferred from homology"/>
<evidence type="ECO:0000256" key="8">
    <source>
        <dbReference type="ARBA" id="ARBA00023136"/>
    </source>
</evidence>
<evidence type="ECO:0000313" key="17">
    <source>
        <dbReference type="Proteomes" id="UP001595904"/>
    </source>
</evidence>
<comment type="caution">
    <text evidence="16">The sequence shown here is derived from an EMBL/GenBank/DDBJ whole genome shotgun (WGS) entry which is preliminary data.</text>
</comment>
<feature type="short sequence motif" description="TonB box" evidence="12">
    <location>
        <begin position="36"/>
        <end position="42"/>
    </location>
</feature>
<sequence>MIPQRTDLYAALLLAPLSCWPVLAHSEEEEEEETESVVVVATRSEALVRDQPIRVEVLPEEEIEENLTVQPGNLTSLLTELGGVHIQSTAAGLGGATLQMRGMPGRHTLVLQDGLPLLGAQPDAFGLLQTPPLDLGRVEVIKGVASALYGSGGLGGVLNLMSRKPGSEPEILLNRTSRGGTDAVGFVTDAISPEWGYSVTAGAHDQSREDIDDDGWADIAEYRRYTVRPRLFWENGEGASVFATLGLMDESRQGGSMRGQVLPDGTTFRDTLDSRRADAGLVTHMPLSGSKLFGSRWSFVRLERDRDFNGLVSEDVRTTGSGEATVSGAHEQHAWIAGVALDYDRFESARSSGVNYRYTVPAVFAQDEYAVSDAIKLAGSARVDDHNEYGTFVSPRLSALFRLEEDWSLRASIGSGFAAPTLVADETEATSVALVEPLRGLDAERATSASVDMKWAENRWEINGSVFGSRIRDPLVVRSSTVPGRLRLANADGPREVVGAELLVHYNVGDFHVIGSSTYLDATEAAAGGGRRDSELIPRFSGELAALFEDEERGRLGLEFSYTGKQKLYDNPYRSESKPYLEISALAEIKFGEVGIFLNAINLTDRRQTRFDPLLRPLPAATGERIVEGWAPLTGRVFNLGVRVEL</sequence>
<dbReference type="Pfam" id="PF07715">
    <property type="entry name" value="Plug"/>
    <property type="match status" value="1"/>
</dbReference>
<keyword evidence="4 11" id="KW-1134">Transmembrane beta strand</keyword>
<evidence type="ECO:0000259" key="15">
    <source>
        <dbReference type="Pfam" id="PF07715"/>
    </source>
</evidence>
<evidence type="ECO:0000256" key="1">
    <source>
        <dbReference type="ARBA" id="ARBA00004571"/>
    </source>
</evidence>
<dbReference type="Gene3D" id="2.40.170.20">
    <property type="entry name" value="TonB-dependent receptor, beta-barrel domain"/>
    <property type="match status" value="1"/>
</dbReference>
<keyword evidence="9 16" id="KW-0675">Receptor</keyword>
<evidence type="ECO:0000256" key="11">
    <source>
        <dbReference type="PROSITE-ProRule" id="PRU01360"/>
    </source>
</evidence>
<keyword evidence="5 11" id="KW-0812">Transmembrane</keyword>
<dbReference type="Proteomes" id="UP001595904">
    <property type="component" value="Unassembled WGS sequence"/>
</dbReference>
<dbReference type="Gene3D" id="2.170.130.10">
    <property type="entry name" value="TonB-dependent receptor, plug domain"/>
    <property type="match status" value="1"/>
</dbReference>
<reference evidence="17" key="1">
    <citation type="journal article" date="2019" name="Int. J. Syst. Evol. Microbiol.">
        <title>The Global Catalogue of Microorganisms (GCM) 10K type strain sequencing project: providing services to taxonomists for standard genome sequencing and annotation.</title>
        <authorList>
            <consortium name="The Broad Institute Genomics Platform"/>
            <consortium name="The Broad Institute Genome Sequencing Center for Infectious Disease"/>
            <person name="Wu L."/>
            <person name="Ma J."/>
        </authorList>
    </citation>
    <scope>NUCLEOTIDE SEQUENCE [LARGE SCALE GENOMIC DNA]</scope>
    <source>
        <strain evidence="17">CGMCC 1.10759</strain>
    </source>
</reference>
<dbReference type="PANTHER" id="PTHR30069:SF29">
    <property type="entry name" value="HEMOGLOBIN AND HEMOGLOBIN-HAPTOGLOBIN-BINDING PROTEIN 1-RELATED"/>
    <property type="match status" value="1"/>
</dbReference>
<feature type="domain" description="TonB-dependent receptor plug" evidence="15">
    <location>
        <begin position="48"/>
        <end position="157"/>
    </location>
</feature>
<evidence type="ECO:0000256" key="6">
    <source>
        <dbReference type="ARBA" id="ARBA00022729"/>
    </source>
</evidence>
<dbReference type="Pfam" id="PF00593">
    <property type="entry name" value="TonB_dep_Rec_b-barrel"/>
    <property type="match status" value="1"/>
</dbReference>
<evidence type="ECO:0000256" key="10">
    <source>
        <dbReference type="ARBA" id="ARBA00023237"/>
    </source>
</evidence>
<keyword evidence="8 11" id="KW-0472">Membrane</keyword>
<keyword evidence="17" id="KW-1185">Reference proteome</keyword>
<keyword evidence="3 11" id="KW-0813">Transport</keyword>
<evidence type="ECO:0000259" key="14">
    <source>
        <dbReference type="Pfam" id="PF00593"/>
    </source>
</evidence>
<feature type="chain" id="PRO_5045927371" evidence="13">
    <location>
        <begin position="25"/>
        <end position="646"/>
    </location>
</feature>
<keyword evidence="10 11" id="KW-0998">Cell outer membrane</keyword>
<evidence type="ECO:0000256" key="9">
    <source>
        <dbReference type="ARBA" id="ARBA00023170"/>
    </source>
</evidence>
<dbReference type="PROSITE" id="PS52016">
    <property type="entry name" value="TONB_DEPENDENT_REC_3"/>
    <property type="match status" value="1"/>
</dbReference>
<dbReference type="PANTHER" id="PTHR30069">
    <property type="entry name" value="TONB-DEPENDENT OUTER MEMBRANE RECEPTOR"/>
    <property type="match status" value="1"/>
</dbReference>
<evidence type="ECO:0000256" key="12">
    <source>
        <dbReference type="PROSITE-ProRule" id="PRU10143"/>
    </source>
</evidence>
<dbReference type="InterPro" id="IPR010916">
    <property type="entry name" value="TonB_box_CS"/>
</dbReference>
<gene>
    <name evidence="16" type="ORF">ACFPN2_37120</name>
</gene>
<dbReference type="InterPro" id="IPR000531">
    <property type="entry name" value="Beta-barrel_TonB"/>
</dbReference>
<comment type="subcellular location">
    <subcellularLocation>
        <location evidence="1 11">Cell outer membrane</location>
        <topology evidence="1 11">Multi-pass membrane protein</topology>
    </subcellularLocation>
</comment>
<evidence type="ECO:0000256" key="7">
    <source>
        <dbReference type="ARBA" id="ARBA00023077"/>
    </source>
</evidence>
<dbReference type="SUPFAM" id="SSF56935">
    <property type="entry name" value="Porins"/>
    <property type="match status" value="1"/>
</dbReference>
<accession>A0ABV8T4A6</accession>
<comment type="similarity">
    <text evidence="2">Belongs to the TonB-dependent receptor family. Hemoglobin/haptoglobin binding protein subfamily.</text>
</comment>
<feature type="domain" description="TonB-dependent receptor-like beta-barrel" evidence="14">
    <location>
        <begin position="249"/>
        <end position="603"/>
    </location>
</feature>
<organism evidence="16 17">
    <name type="scientific">Steroidobacter flavus</name>
    <dbReference type="NCBI Taxonomy" id="1842136"/>
    <lineage>
        <taxon>Bacteria</taxon>
        <taxon>Pseudomonadati</taxon>
        <taxon>Pseudomonadota</taxon>
        <taxon>Gammaproteobacteria</taxon>
        <taxon>Steroidobacterales</taxon>
        <taxon>Steroidobacteraceae</taxon>
        <taxon>Steroidobacter</taxon>
    </lineage>
</organism>
<dbReference type="InterPro" id="IPR036942">
    <property type="entry name" value="Beta-barrel_TonB_sf"/>
</dbReference>